<sequence length="139" mass="15533">MRLKVLRKLGYLQKLTSAAQRPLGQLHHHPHCSDPTVQGREGIRQRLAECRILECLLSLLAAWSISLNHWAIVSGGRDKNRRQGTLAQAPVLVCPEQTPVYSLRMRQFPLLAQAGHWWDPEGAEPRRFPGDGTAASAVD</sequence>
<protein>
    <submittedName>
        <fullName evidence="1">Uncharacterized protein</fullName>
    </submittedName>
</protein>
<evidence type="ECO:0000313" key="2">
    <source>
        <dbReference type="Proteomes" id="UP000558488"/>
    </source>
</evidence>
<name>A0A7J7WLD9_PIPKU</name>
<evidence type="ECO:0000313" key="1">
    <source>
        <dbReference type="EMBL" id="KAF6338204.1"/>
    </source>
</evidence>
<dbReference type="AlphaFoldDB" id="A0A7J7WLD9"/>
<comment type="caution">
    <text evidence="1">The sequence shown here is derived from an EMBL/GenBank/DDBJ whole genome shotgun (WGS) entry which is preliminary data.</text>
</comment>
<dbReference type="Proteomes" id="UP000558488">
    <property type="component" value="Unassembled WGS sequence"/>
</dbReference>
<accession>A0A7J7WLD9</accession>
<dbReference type="EMBL" id="JACAGB010000010">
    <property type="protein sequence ID" value="KAF6338204.1"/>
    <property type="molecule type" value="Genomic_DNA"/>
</dbReference>
<reference evidence="1 2" key="1">
    <citation type="journal article" date="2020" name="Nature">
        <title>Six reference-quality genomes reveal evolution of bat adaptations.</title>
        <authorList>
            <person name="Jebb D."/>
            <person name="Huang Z."/>
            <person name="Pippel M."/>
            <person name="Hughes G.M."/>
            <person name="Lavrichenko K."/>
            <person name="Devanna P."/>
            <person name="Winkler S."/>
            <person name="Jermiin L.S."/>
            <person name="Skirmuntt E.C."/>
            <person name="Katzourakis A."/>
            <person name="Burkitt-Gray L."/>
            <person name="Ray D.A."/>
            <person name="Sullivan K.A.M."/>
            <person name="Roscito J.G."/>
            <person name="Kirilenko B.M."/>
            <person name="Davalos L.M."/>
            <person name="Corthals A.P."/>
            <person name="Power M.L."/>
            <person name="Jones G."/>
            <person name="Ransome R.D."/>
            <person name="Dechmann D.K.N."/>
            <person name="Locatelli A.G."/>
            <person name="Puechmaille S.J."/>
            <person name="Fedrigo O."/>
            <person name="Jarvis E.D."/>
            <person name="Hiller M."/>
            <person name="Vernes S.C."/>
            <person name="Myers E.W."/>
            <person name="Teeling E.C."/>
        </authorList>
    </citation>
    <scope>NUCLEOTIDE SEQUENCE [LARGE SCALE GENOMIC DNA]</scope>
    <source>
        <strain evidence="1">MPipKuh1</strain>
        <tissue evidence="1">Flight muscle</tissue>
    </source>
</reference>
<gene>
    <name evidence="1" type="ORF">mPipKuh1_007930</name>
</gene>
<keyword evidence="2" id="KW-1185">Reference proteome</keyword>
<proteinExistence type="predicted"/>
<organism evidence="1 2">
    <name type="scientific">Pipistrellus kuhlii</name>
    <name type="common">Kuhl's pipistrelle</name>
    <dbReference type="NCBI Taxonomy" id="59472"/>
    <lineage>
        <taxon>Eukaryota</taxon>
        <taxon>Metazoa</taxon>
        <taxon>Chordata</taxon>
        <taxon>Craniata</taxon>
        <taxon>Vertebrata</taxon>
        <taxon>Euteleostomi</taxon>
        <taxon>Mammalia</taxon>
        <taxon>Eutheria</taxon>
        <taxon>Laurasiatheria</taxon>
        <taxon>Chiroptera</taxon>
        <taxon>Yangochiroptera</taxon>
        <taxon>Vespertilionidae</taxon>
        <taxon>Pipistrellus</taxon>
    </lineage>
</organism>